<dbReference type="Gene3D" id="3.40.630.30">
    <property type="match status" value="1"/>
</dbReference>
<dbReference type="AlphaFoldDB" id="A0A242AYU9"/>
<sequence length="225" mass="25334">MAEESIVGENLQTILSEICKSIRDSDPDIGEKQLKKRLVANFVEYVGQNFFVEKNKELDSFLKDGNKSIREELNGFSRTYFLERINKNDEIDYLGFVTIRIFNLDISDVDIKVKKKLILSGKSPKNIDCIPCYLIEQVAKNSNVEDNPICAKDLLDLAMGKIIQSNNLLGSALVTLLGVNIDKVINIYSEYGFEKFGELKTPSGSTVSYQPMYLKLPTGIDSLCQ</sequence>
<name>A0A242AYU9_ENTFC</name>
<evidence type="ECO:0000313" key="2">
    <source>
        <dbReference type="Proteomes" id="UP000194885"/>
    </source>
</evidence>
<organism evidence="1 2">
    <name type="scientific">Enterococcus faecium</name>
    <name type="common">Streptococcus faecium</name>
    <dbReference type="NCBI Taxonomy" id="1352"/>
    <lineage>
        <taxon>Bacteria</taxon>
        <taxon>Bacillati</taxon>
        <taxon>Bacillota</taxon>
        <taxon>Bacilli</taxon>
        <taxon>Lactobacillales</taxon>
        <taxon>Enterococcaceae</taxon>
        <taxon>Enterococcus</taxon>
    </lineage>
</organism>
<comment type="caution">
    <text evidence="1">The sequence shown here is derived from an EMBL/GenBank/DDBJ whole genome shotgun (WGS) entry which is preliminary data.</text>
</comment>
<gene>
    <name evidence="1" type="ORF">A5810_003037</name>
</gene>
<reference evidence="1 2" key="1">
    <citation type="submission" date="2017-05" db="EMBL/GenBank/DDBJ databases">
        <title>The Genome Sequence of Enterococcus faecium 7H8_DIV0219.</title>
        <authorList>
            <consortium name="The Broad Institute Genomics Platform"/>
            <consortium name="The Broad Institute Genomic Center for Infectious Diseases"/>
            <person name="Earl A."/>
            <person name="Manson A."/>
            <person name="Schwartman J."/>
            <person name="Gilmore M."/>
            <person name="Abouelleil A."/>
            <person name="Cao P."/>
            <person name="Chapman S."/>
            <person name="Cusick C."/>
            <person name="Shea T."/>
            <person name="Young S."/>
            <person name="Neafsey D."/>
            <person name="Nusbaum C."/>
            <person name="Birren B."/>
        </authorList>
    </citation>
    <scope>NUCLEOTIDE SEQUENCE [LARGE SCALE GENOMIC DNA]</scope>
    <source>
        <strain evidence="1 2">7H8_DIV0219</strain>
    </source>
</reference>
<proteinExistence type="predicted"/>
<accession>A0A242AYU9</accession>
<dbReference type="Proteomes" id="UP000194885">
    <property type="component" value="Unassembled WGS sequence"/>
</dbReference>
<dbReference type="RefSeq" id="WP_086323970.1">
    <property type="nucleotide sequence ID" value="NZ_NGKW01000019.1"/>
</dbReference>
<dbReference type="EMBL" id="NGKW01000019">
    <property type="protein sequence ID" value="OTN86262.1"/>
    <property type="molecule type" value="Genomic_DNA"/>
</dbReference>
<evidence type="ECO:0008006" key="3">
    <source>
        <dbReference type="Google" id="ProtNLM"/>
    </source>
</evidence>
<protein>
    <recommendedName>
        <fullName evidence="3">N-acetyltransferase</fullName>
    </recommendedName>
</protein>
<evidence type="ECO:0000313" key="1">
    <source>
        <dbReference type="EMBL" id="OTN86262.1"/>
    </source>
</evidence>